<evidence type="ECO:0000313" key="1">
    <source>
        <dbReference type="EMBL" id="TEB24768.1"/>
    </source>
</evidence>
<sequence>MYALHAGIPVPGKDITYSPAFSTISPSSVELNGGVLLKLLVASPDPALRTLMAEPDPKKPMVPNYVPGQPYVLSPSSPSLHSLPPSCLPLR</sequence>
<reference evidence="1 2" key="1">
    <citation type="journal article" date="2019" name="Nat. Ecol. Evol.">
        <title>Megaphylogeny resolves global patterns of mushroom evolution.</title>
        <authorList>
            <person name="Varga T."/>
            <person name="Krizsan K."/>
            <person name="Foldi C."/>
            <person name="Dima B."/>
            <person name="Sanchez-Garcia M."/>
            <person name="Sanchez-Ramirez S."/>
            <person name="Szollosi G.J."/>
            <person name="Szarkandi J.G."/>
            <person name="Papp V."/>
            <person name="Albert L."/>
            <person name="Andreopoulos W."/>
            <person name="Angelini C."/>
            <person name="Antonin V."/>
            <person name="Barry K.W."/>
            <person name="Bougher N.L."/>
            <person name="Buchanan P."/>
            <person name="Buyck B."/>
            <person name="Bense V."/>
            <person name="Catcheside P."/>
            <person name="Chovatia M."/>
            <person name="Cooper J."/>
            <person name="Damon W."/>
            <person name="Desjardin D."/>
            <person name="Finy P."/>
            <person name="Geml J."/>
            <person name="Haridas S."/>
            <person name="Hughes K."/>
            <person name="Justo A."/>
            <person name="Karasinski D."/>
            <person name="Kautmanova I."/>
            <person name="Kiss B."/>
            <person name="Kocsube S."/>
            <person name="Kotiranta H."/>
            <person name="LaButti K.M."/>
            <person name="Lechner B.E."/>
            <person name="Liimatainen K."/>
            <person name="Lipzen A."/>
            <person name="Lukacs Z."/>
            <person name="Mihaltcheva S."/>
            <person name="Morgado L.N."/>
            <person name="Niskanen T."/>
            <person name="Noordeloos M.E."/>
            <person name="Ohm R.A."/>
            <person name="Ortiz-Santana B."/>
            <person name="Ovrebo C."/>
            <person name="Racz N."/>
            <person name="Riley R."/>
            <person name="Savchenko A."/>
            <person name="Shiryaev A."/>
            <person name="Soop K."/>
            <person name="Spirin V."/>
            <person name="Szebenyi C."/>
            <person name="Tomsovsky M."/>
            <person name="Tulloss R.E."/>
            <person name="Uehling J."/>
            <person name="Grigoriev I.V."/>
            <person name="Vagvolgyi C."/>
            <person name="Papp T."/>
            <person name="Martin F.M."/>
            <person name="Miettinen O."/>
            <person name="Hibbett D.S."/>
            <person name="Nagy L.G."/>
        </authorList>
    </citation>
    <scope>NUCLEOTIDE SEQUENCE [LARGE SCALE GENOMIC DNA]</scope>
    <source>
        <strain evidence="1 2">FP101781</strain>
    </source>
</reference>
<keyword evidence="2" id="KW-1185">Reference proteome</keyword>
<evidence type="ECO:0000313" key="2">
    <source>
        <dbReference type="Proteomes" id="UP000298030"/>
    </source>
</evidence>
<gene>
    <name evidence="1" type="ORF">FA13DRAFT_1738941</name>
</gene>
<accession>A0A4Y7ST03</accession>
<dbReference type="EMBL" id="QPFP01000063">
    <property type="protein sequence ID" value="TEB24768.1"/>
    <property type="molecule type" value="Genomic_DNA"/>
</dbReference>
<dbReference type="AlphaFoldDB" id="A0A4Y7ST03"/>
<dbReference type="Proteomes" id="UP000298030">
    <property type="component" value="Unassembled WGS sequence"/>
</dbReference>
<organism evidence="1 2">
    <name type="scientific">Coprinellus micaceus</name>
    <name type="common">Glistening ink-cap mushroom</name>
    <name type="synonym">Coprinus micaceus</name>
    <dbReference type="NCBI Taxonomy" id="71717"/>
    <lineage>
        <taxon>Eukaryota</taxon>
        <taxon>Fungi</taxon>
        <taxon>Dikarya</taxon>
        <taxon>Basidiomycota</taxon>
        <taxon>Agaricomycotina</taxon>
        <taxon>Agaricomycetes</taxon>
        <taxon>Agaricomycetidae</taxon>
        <taxon>Agaricales</taxon>
        <taxon>Agaricineae</taxon>
        <taxon>Psathyrellaceae</taxon>
        <taxon>Coprinellus</taxon>
    </lineage>
</organism>
<proteinExistence type="predicted"/>
<comment type="caution">
    <text evidence="1">The sequence shown here is derived from an EMBL/GenBank/DDBJ whole genome shotgun (WGS) entry which is preliminary data.</text>
</comment>
<name>A0A4Y7ST03_COPMI</name>
<protein>
    <submittedName>
        <fullName evidence="1">Uncharacterized protein</fullName>
    </submittedName>
</protein>
<dbReference type="Gene3D" id="3.90.180.10">
    <property type="entry name" value="Medium-chain alcohol dehydrogenases, catalytic domain"/>
    <property type="match status" value="1"/>
</dbReference>